<dbReference type="SUPFAM" id="SSF46689">
    <property type="entry name" value="Homeodomain-like"/>
    <property type="match status" value="1"/>
</dbReference>
<dbReference type="EMBL" id="BMHE01000006">
    <property type="protein sequence ID" value="GGI46427.1"/>
    <property type="molecule type" value="Genomic_DNA"/>
</dbReference>
<keyword evidence="1" id="KW-0805">Transcription regulation</keyword>
<keyword evidence="4" id="KW-1133">Transmembrane helix</keyword>
<sequence>MKVKASDSGVKFFATIFQSFTLTIALTIVVLSGVLHFYFEDISLKQTYSSTLTNLAQTSQEASIMAVNARTFAKQMYNDMNISKLLYFSSVDPLDTSAAMAQLNSYRATSLFIDSIYIYNYQTDTFYTSADISTNSIWKGNEFYDTTAVQMVKHISDYKALMPIPRKIPFESLMLNNQEKERDCYTFLLYDTLSHKNEKNVIIVNISETQMHKNIDGMIANSDKNTFIIDDRGVLITNSWKNAMLTDLSNKSYIQEVLESGESEGYFLSEAEGVKSLVTYTAPDVLGWRYIRIAPYSVITKGINHVRIYTIVIAIAILLLGLLTSYLITRKLSLNVNRKLMKLMILETERRNHFMALRQDLVRNLLLGSGCANPNGLNEKFKLCEIKLDANENCVVTVLKIDGYGELVERYSASDRSLLKIGIMNIAQELLNPFCRSFSVDMGHDRIAILLNGWEAASDSHPILPESLWRQIQSSVSDYIKVSVSIAVSTRGDDARSVSRLYTQATEALFHRLFFGHGCLIYAEQIESLKAKSYVYPISKEKQLIEELMLGRIVDAKRIFREVVEETAAYPYMSYHLAVSHLAFAVNNAVSTIQKNNDISWDLNINALLAGLNDAELVNDMYRPFFEVFEQVSASLEDKKNTKHDEVVGKIIAIVQQKFMIQELSLDGIAEEMGLSATYIGRLFKKITLNTILNYIIEVRMDKARELLLTTELPIGDIAEKTGFSNSPYFYKAFKKINGVSPAEFRKNGRLQDERALDIS</sequence>
<dbReference type="InterPro" id="IPR009057">
    <property type="entry name" value="Homeodomain-like_sf"/>
</dbReference>
<evidence type="ECO:0000256" key="4">
    <source>
        <dbReference type="SAM" id="Phobius"/>
    </source>
</evidence>
<proteinExistence type="predicted"/>
<dbReference type="Gene3D" id="1.10.10.60">
    <property type="entry name" value="Homeodomain-like"/>
    <property type="match status" value="2"/>
</dbReference>
<evidence type="ECO:0000313" key="7">
    <source>
        <dbReference type="Proteomes" id="UP000615455"/>
    </source>
</evidence>
<dbReference type="PROSITE" id="PS01124">
    <property type="entry name" value="HTH_ARAC_FAMILY_2"/>
    <property type="match status" value="1"/>
</dbReference>
<dbReference type="PANTHER" id="PTHR43280">
    <property type="entry name" value="ARAC-FAMILY TRANSCRIPTIONAL REGULATOR"/>
    <property type="match status" value="1"/>
</dbReference>
<feature type="domain" description="HTH araC/xylS-type" evidence="5">
    <location>
        <begin position="649"/>
        <end position="748"/>
    </location>
</feature>
<keyword evidence="2" id="KW-0238">DNA-binding</keyword>
<keyword evidence="4" id="KW-0472">Membrane</keyword>
<dbReference type="Proteomes" id="UP000615455">
    <property type="component" value="Unassembled WGS sequence"/>
</dbReference>
<dbReference type="PROSITE" id="PS00041">
    <property type="entry name" value="HTH_ARAC_FAMILY_1"/>
    <property type="match status" value="1"/>
</dbReference>
<name>A0ABQ2BSA4_9BACL</name>
<dbReference type="InterPro" id="IPR018060">
    <property type="entry name" value="HTH_AraC"/>
</dbReference>
<dbReference type="SMART" id="SM00342">
    <property type="entry name" value="HTH_ARAC"/>
    <property type="match status" value="1"/>
</dbReference>
<protein>
    <recommendedName>
        <fullName evidence="5">HTH araC/xylS-type domain-containing protein</fullName>
    </recommendedName>
</protein>
<evidence type="ECO:0000259" key="5">
    <source>
        <dbReference type="PROSITE" id="PS01124"/>
    </source>
</evidence>
<reference evidence="7" key="1">
    <citation type="journal article" date="2019" name="Int. J. Syst. Evol. Microbiol.">
        <title>The Global Catalogue of Microorganisms (GCM) 10K type strain sequencing project: providing services to taxonomists for standard genome sequencing and annotation.</title>
        <authorList>
            <consortium name="The Broad Institute Genomics Platform"/>
            <consortium name="The Broad Institute Genome Sequencing Center for Infectious Disease"/>
            <person name="Wu L."/>
            <person name="Ma J."/>
        </authorList>
    </citation>
    <scope>NUCLEOTIDE SEQUENCE [LARGE SCALE GENOMIC DNA]</scope>
    <source>
        <strain evidence="7">CGMCC 1.15043</strain>
    </source>
</reference>
<dbReference type="InterPro" id="IPR041522">
    <property type="entry name" value="CdaR_GGDEF"/>
</dbReference>
<dbReference type="PRINTS" id="PR00032">
    <property type="entry name" value="HTHARAC"/>
</dbReference>
<keyword evidence="4" id="KW-0812">Transmembrane</keyword>
<feature type="transmembrane region" description="Helical" evidence="4">
    <location>
        <begin position="308"/>
        <end position="329"/>
    </location>
</feature>
<evidence type="ECO:0000256" key="2">
    <source>
        <dbReference type="ARBA" id="ARBA00023125"/>
    </source>
</evidence>
<dbReference type="InterPro" id="IPR018062">
    <property type="entry name" value="HTH_AraC-typ_CS"/>
</dbReference>
<evidence type="ECO:0000256" key="3">
    <source>
        <dbReference type="ARBA" id="ARBA00023163"/>
    </source>
</evidence>
<comment type="caution">
    <text evidence="6">The sequence shown here is derived from an EMBL/GenBank/DDBJ whole genome shotgun (WGS) entry which is preliminary data.</text>
</comment>
<feature type="transmembrane region" description="Helical" evidence="4">
    <location>
        <begin position="12"/>
        <end position="39"/>
    </location>
</feature>
<dbReference type="Pfam" id="PF12833">
    <property type="entry name" value="HTH_18"/>
    <property type="match status" value="1"/>
</dbReference>
<evidence type="ECO:0000313" key="6">
    <source>
        <dbReference type="EMBL" id="GGI46427.1"/>
    </source>
</evidence>
<dbReference type="PANTHER" id="PTHR43280:SF2">
    <property type="entry name" value="HTH-TYPE TRANSCRIPTIONAL REGULATOR EXSA"/>
    <property type="match status" value="1"/>
</dbReference>
<evidence type="ECO:0000256" key="1">
    <source>
        <dbReference type="ARBA" id="ARBA00023015"/>
    </source>
</evidence>
<keyword evidence="7" id="KW-1185">Reference proteome</keyword>
<accession>A0ABQ2BSA4</accession>
<organism evidence="6 7">
    <name type="scientific">Paenibacillus marchantiophytorum</name>
    <dbReference type="NCBI Taxonomy" id="1619310"/>
    <lineage>
        <taxon>Bacteria</taxon>
        <taxon>Bacillati</taxon>
        <taxon>Bacillota</taxon>
        <taxon>Bacilli</taxon>
        <taxon>Bacillales</taxon>
        <taxon>Paenibacillaceae</taxon>
        <taxon>Paenibacillus</taxon>
    </lineage>
</organism>
<dbReference type="Gene3D" id="3.30.450.20">
    <property type="entry name" value="PAS domain"/>
    <property type="match status" value="1"/>
</dbReference>
<dbReference type="Pfam" id="PF17853">
    <property type="entry name" value="GGDEF_2"/>
    <property type="match status" value="1"/>
</dbReference>
<keyword evidence="3" id="KW-0804">Transcription</keyword>
<gene>
    <name evidence="6" type="ORF">GCM10008018_17040</name>
</gene>
<dbReference type="InterPro" id="IPR020449">
    <property type="entry name" value="Tscrpt_reg_AraC-type_HTH"/>
</dbReference>